<evidence type="ECO:0000256" key="3">
    <source>
        <dbReference type="ARBA" id="ARBA00021353"/>
    </source>
</evidence>
<gene>
    <name evidence="7" type="primary">DLT1</name>
    <name evidence="10" type="ORF">CTHT_0015830</name>
</gene>
<evidence type="ECO:0000256" key="7">
    <source>
        <dbReference type="RuleBase" id="RU367100"/>
    </source>
</evidence>
<evidence type="ECO:0000256" key="5">
    <source>
        <dbReference type="ARBA" id="ARBA00022989"/>
    </source>
</evidence>
<dbReference type="Pfam" id="PF13559">
    <property type="entry name" value="DUF4129"/>
    <property type="match status" value="1"/>
</dbReference>
<sequence length="461" mass="51040">MAHQTSVLRALSLIIYNFSFYFLYLILFSFLVITPLDLILQASDHHRKADIFVIVLGYAVTVVIITFIYAARLYIHRSVLASIPKGWVPVEKGDVPDEVRDVIAQDLGRSAAIAWEARPRVEHFKEGIRKSAHQQQPSPSMYTPNDDVSQDVNPNPATVTLHPATRPLHQLWAHIQHPGWSPPIPLPSTLDAPATPDPLLRPNLNYETVIAELPALIEAKALTLLSQTSSSSHGDGDGHEHEGVNPAMAAPLLQRPEAMTLREYLGRLVELGVLDSDAVTVTNHPDDGVDEGEDVLTSFLHRWEAARFGPRPVTAAEFKTLMRAFAGVLRAMRGVPAEELLERGFGDDDEDDEEEGVTDYEEDEDQQQGEEQPQEGSDEPEESEGNIDSDAPRGTSVSSDAAERDPQSQRELRNSGTTKSTWSRKFRRRSVSSGSTTFSSSSSVSSMDSEKEAEEEEEEKE</sequence>
<dbReference type="GO" id="GO:0016020">
    <property type="term" value="C:membrane"/>
    <property type="evidence" value="ECO:0007669"/>
    <property type="project" value="UniProtKB-SubCell"/>
</dbReference>
<evidence type="ECO:0000256" key="8">
    <source>
        <dbReference type="SAM" id="MobiDB-lite"/>
    </source>
</evidence>
<feature type="region of interest" description="Disordered" evidence="8">
    <location>
        <begin position="127"/>
        <end position="148"/>
    </location>
</feature>
<evidence type="ECO:0000313" key="10">
    <source>
        <dbReference type="EMBL" id="EGS23094.1"/>
    </source>
</evidence>
<dbReference type="Proteomes" id="UP000008066">
    <property type="component" value="Unassembled WGS sequence"/>
</dbReference>
<proteinExistence type="inferred from homology"/>
<accession>G0S234</accession>
<dbReference type="STRING" id="759272.G0S234"/>
<evidence type="ECO:0000313" key="11">
    <source>
        <dbReference type="Proteomes" id="UP000008066"/>
    </source>
</evidence>
<feature type="transmembrane region" description="Helical" evidence="7">
    <location>
        <begin position="52"/>
        <end position="75"/>
    </location>
</feature>
<feature type="compositionally biased region" description="Polar residues" evidence="8">
    <location>
        <begin position="133"/>
        <end position="148"/>
    </location>
</feature>
<protein>
    <recommendedName>
        <fullName evidence="3 7">Defect at low temperature protein 1</fullName>
    </recommendedName>
</protein>
<keyword evidence="5 7" id="KW-1133">Transmembrane helix</keyword>
<evidence type="ECO:0000256" key="2">
    <source>
        <dbReference type="ARBA" id="ARBA00005550"/>
    </source>
</evidence>
<comment type="subcellular location">
    <subcellularLocation>
        <location evidence="7">Membrane</location>
        <topology evidence="7">Multi-pass membrane protein</topology>
    </subcellularLocation>
</comment>
<dbReference type="KEGG" id="cthr:CTHT_0015830"/>
<feature type="compositionally biased region" description="Acidic residues" evidence="8">
    <location>
        <begin position="347"/>
        <end position="387"/>
    </location>
</feature>
<keyword evidence="4 7" id="KW-0812">Transmembrane</keyword>
<dbReference type="PANTHER" id="PTHR40021">
    <property type="entry name" value="DEFECT AT LOW TEMPERATURE PROTEIN 1"/>
    <property type="match status" value="1"/>
</dbReference>
<dbReference type="AlphaFoldDB" id="G0S234"/>
<feature type="compositionally biased region" description="Basic and acidic residues" evidence="8">
    <location>
        <begin position="401"/>
        <end position="413"/>
    </location>
</feature>
<keyword evidence="11" id="KW-1185">Reference proteome</keyword>
<dbReference type="GeneID" id="18255621"/>
<dbReference type="OMA" id="SHYEYAR"/>
<dbReference type="PANTHER" id="PTHR40021:SF1">
    <property type="entry name" value="DEFECT AT LOW TEMPERATURE PROTEIN 1"/>
    <property type="match status" value="1"/>
</dbReference>
<organism evidence="11">
    <name type="scientific">Chaetomium thermophilum (strain DSM 1495 / CBS 144.50 / IMI 039719)</name>
    <name type="common">Thermochaetoides thermophila</name>
    <dbReference type="NCBI Taxonomy" id="759272"/>
    <lineage>
        <taxon>Eukaryota</taxon>
        <taxon>Fungi</taxon>
        <taxon>Dikarya</taxon>
        <taxon>Ascomycota</taxon>
        <taxon>Pezizomycotina</taxon>
        <taxon>Sordariomycetes</taxon>
        <taxon>Sordariomycetidae</taxon>
        <taxon>Sordariales</taxon>
        <taxon>Chaetomiaceae</taxon>
        <taxon>Thermochaetoides</taxon>
    </lineage>
</organism>
<dbReference type="EMBL" id="GL988039">
    <property type="protein sequence ID" value="EGS23094.1"/>
    <property type="molecule type" value="Genomic_DNA"/>
</dbReference>
<reference evidence="10 11" key="1">
    <citation type="journal article" date="2011" name="Cell">
        <title>Insight into structure and assembly of the nuclear pore complex by utilizing the genome of a eukaryotic thermophile.</title>
        <authorList>
            <person name="Amlacher S."/>
            <person name="Sarges P."/>
            <person name="Flemming D."/>
            <person name="van Noort V."/>
            <person name="Kunze R."/>
            <person name="Devos D.P."/>
            <person name="Arumugam M."/>
            <person name="Bork P."/>
            <person name="Hurt E."/>
        </authorList>
    </citation>
    <scope>NUCLEOTIDE SEQUENCE [LARGE SCALE GENOMIC DNA]</scope>
    <source>
        <strain evidence="11">DSM 1495 / CBS 144.50 / IMI 039719</strain>
    </source>
</reference>
<name>G0S234_CHATD</name>
<dbReference type="InterPro" id="IPR025403">
    <property type="entry name" value="TgpA-like_C"/>
</dbReference>
<feature type="compositionally biased region" description="Low complexity" evidence="8">
    <location>
        <begin position="431"/>
        <end position="446"/>
    </location>
</feature>
<evidence type="ECO:0000256" key="4">
    <source>
        <dbReference type="ARBA" id="ARBA00022692"/>
    </source>
</evidence>
<dbReference type="OrthoDB" id="4096362at2759"/>
<dbReference type="InterPro" id="IPR038869">
    <property type="entry name" value="DLT1"/>
</dbReference>
<feature type="transmembrane region" description="Helical" evidence="7">
    <location>
        <begin position="20"/>
        <end position="40"/>
    </location>
</feature>
<evidence type="ECO:0000256" key="1">
    <source>
        <dbReference type="ARBA" id="ARBA00002489"/>
    </source>
</evidence>
<feature type="compositionally biased region" description="Acidic residues" evidence="8">
    <location>
        <begin position="451"/>
        <end position="461"/>
    </location>
</feature>
<dbReference type="RefSeq" id="XP_006692086.1">
    <property type="nucleotide sequence ID" value="XM_006692023.1"/>
</dbReference>
<comment type="function">
    <text evidence="1 7">Required for growth under high-pressure and low-temperature conditions.</text>
</comment>
<comment type="similarity">
    <text evidence="2 7">Belongs to the DLT1 family.</text>
</comment>
<dbReference type="eggNOG" id="ENOG502RAJJ">
    <property type="taxonomic scope" value="Eukaryota"/>
</dbReference>
<keyword evidence="6 7" id="KW-0472">Membrane</keyword>
<dbReference type="HOGENOM" id="CLU_022833_0_0_1"/>
<feature type="domain" description="Protein-glutamine gamma-glutamyltransferase-like C-terminal" evidence="9">
    <location>
        <begin position="249"/>
        <end position="325"/>
    </location>
</feature>
<feature type="region of interest" description="Disordered" evidence="8">
    <location>
        <begin position="341"/>
        <end position="461"/>
    </location>
</feature>
<evidence type="ECO:0000259" key="9">
    <source>
        <dbReference type="Pfam" id="PF13559"/>
    </source>
</evidence>
<evidence type="ECO:0000256" key="6">
    <source>
        <dbReference type="ARBA" id="ARBA00023136"/>
    </source>
</evidence>